<dbReference type="SUPFAM" id="SSF46785">
    <property type="entry name" value="Winged helix' DNA-binding domain"/>
    <property type="match status" value="1"/>
</dbReference>
<sequence length="339" mass="38189">MITSARLAEQGFAENDLFCNTLTASRIELVKGAPMAVFSGRMPTTRQLQCFVAVAQELNFRRAADLLNMSQPPLSRQIRNLEDLLRIKLLERDTHYVSLTSAGEAFAQEAQAILSRLDAALETMRNERIGEDADVRLGLTSVIDFSLVRGIHRVLNDITPPAQIRIEHAYSKRLLERLRSGEIDLAIVGDIPRQGEELEIRQVAREPLMVALSEAHDATRKERVSFADLGGMVLFWFPRNDNPAFYDNCERVFADFAYEPPRRPEPGEHVELLANIAAGKGIAFFPASLRAASRLGVVYRPFIADIEARLTIPLQLLWRRNETREEVLRMADRLLQAAA</sequence>
<dbReference type="InterPro" id="IPR036388">
    <property type="entry name" value="WH-like_DNA-bd_sf"/>
</dbReference>
<reference evidence="6 7" key="1">
    <citation type="submission" date="2019-06" db="EMBL/GenBank/DDBJ databases">
        <title>Genome analyses of bacteria isolated from kimchi.</title>
        <authorList>
            <person name="Lee S."/>
            <person name="Ahn S."/>
            <person name="Roh S."/>
        </authorList>
    </citation>
    <scope>NUCLEOTIDE SEQUENCE [LARGE SCALE GENOMIC DNA]</scope>
    <source>
        <strain evidence="6 7">CBA4606</strain>
    </source>
</reference>
<dbReference type="InterPro" id="IPR000847">
    <property type="entry name" value="LysR_HTH_N"/>
</dbReference>
<dbReference type="GO" id="GO:0003700">
    <property type="term" value="F:DNA-binding transcription factor activity"/>
    <property type="evidence" value="ECO:0007669"/>
    <property type="project" value="InterPro"/>
</dbReference>
<dbReference type="Gene3D" id="3.40.190.10">
    <property type="entry name" value="Periplasmic binding protein-like II"/>
    <property type="match status" value="2"/>
</dbReference>
<protein>
    <submittedName>
        <fullName evidence="6">LysR family transcriptional regulator</fullName>
    </submittedName>
</protein>
<dbReference type="KEGG" id="paur:FGL86_04830"/>
<dbReference type="Gene3D" id="1.10.10.10">
    <property type="entry name" value="Winged helix-like DNA-binding domain superfamily/Winged helix DNA-binding domain"/>
    <property type="match status" value="1"/>
</dbReference>
<dbReference type="AlphaFoldDB" id="A0A5B8SN35"/>
<evidence type="ECO:0000256" key="2">
    <source>
        <dbReference type="ARBA" id="ARBA00023015"/>
    </source>
</evidence>
<organism evidence="6 7">
    <name type="scientific">Pistricoccus aurantiacus</name>
    <dbReference type="NCBI Taxonomy" id="1883414"/>
    <lineage>
        <taxon>Bacteria</taxon>
        <taxon>Pseudomonadati</taxon>
        <taxon>Pseudomonadota</taxon>
        <taxon>Gammaproteobacteria</taxon>
        <taxon>Oceanospirillales</taxon>
        <taxon>Halomonadaceae</taxon>
        <taxon>Pistricoccus</taxon>
    </lineage>
</organism>
<evidence type="ECO:0000256" key="3">
    <source>
        <dbReference type="ARBA" id="ARBA00023125"/>
    </source>
</evidence>
<dbReference type="SUPFAM" id="SSF53850">
    <property type="entry name" value="Periplasmic binding protein-like II"/>
    <property type="match status" value="1"/>
</dbReference>
<proteinExistence type="inferred from homology"/>
<dbReference type="PANTHER" id="PTHR30346:SF17">
    <property type="entry name" value="LYSR FAMILY TRANSCRIPTIONAL REGULATOR"/>
    <property type="match status" value="1"/>
</dbReference>
<evidence type="ECO:0000313" key="7">
    <source>
        <dbReference type="Proteomes" id="UP000321272"/>
    </source>
</evidence>
<evidence type="ECO:0000259" key="5">
    <source>
        <dbReference type="PROSITE" id="PS50931"/>
    </source>
</evidence>
<dbReference type="Pfam" id="PF03466">
    <property type="entry name" value="LysR_substrate"/>
    <property type="match status" value="1"/>
</dbReference>
<accession>A0A5B8SN35</accession>
<evidence type="ECO:0000256" key="1">
    <source>
        <dbReference type="ARBA" id="ARBA00009437"/>
    </source>
</evidence>
<dbReference type="PRINTS" id="PR00039">
    <property type="entry name" value="HTHLYSR"/>
</dbReference>
<comment type="similarity">
    <text evidence="1">Belongs to the LysR transcriptional regulatory family.</text>
</comment>
<keyword evidence="4" id="KW-0804">Transcription</keyword>
<name>A0A5B8SN35_9GAMM</name>
<keyword evidence="3" id="KW-0238">DNA-binding</keyword>
<feature type="domain" description="HTH lysR-type" evidence="5">
    <location>
        <begin position="43"/>
        <end position="100"/>
    </location>
</feature>
<dbReference type="OrthoDB" id="8850588at2"/>
<dbReference type="EMBL" id="CP042382">
    <property type="protein sequence ID" value="QEA38469.1"/>
    <property type="molecule type" value="Genomic_DNA"/>
</dbReference>
<dbReference type="Proteomes" id="UP000321272">
    <property type="component" value="Chromosome"/>
</dbReference>
<dbReference type="GO" id="GO:0032993">
    <property type="term" value="C:protein-DNA complex"/>
    <property type="evidence" value="ECO:0007669"/>
    <property type="project" value="TreeGrafter"/>
</dbReference>
<dbReference type="Pfam" id="PF00126">
    <property type="entry name" value="HTH_1"/>
    <property type="match status" value="1"/>
</dbReference>
<dbReference type="InterPro" id="IPR036390">
    <property type="entry name" value="WH_DNA-bd_sf"/>
</dbReference>
<dbReference type="PANTHER" id="PTHR30346">
    <property type="entry name" value="TRANSCRIPTIONAL DUAL REGULATOR HCAR-RELATED"/>
    <property type="match status" value="1"/>
</dbReference>
<dbReference type="InterPro" id="IPR005119">
    <property type="entry name" value="LysR_subst-bd"/>
</dbReference>
<evidence type="ECO:0000313" key="6">
    <source>
        <dbReference type="EMBL" id="QEA38469.1"/>
    </source>
</evidence>
<keyword evidence="2" id="KW-0805">Transcription regulation</keyword>
<dbReference type="FunFam" id="1.10.10.10:FF:000001">
    <property type="entry name" value="LysR family transcriptional regulator"/>
    <property type="match status" value="1"/>
</dbReference>
<dbReference type="GO" id="GO:0003677">
    <property type="term" value="F:DNA binding"/>
    <property type="evidence" value="ECO:0007669"/>
    <property type="project" value="UniProtKB-KW"/>
</dbReference>
<gene>
    <name evidence="6" type="ORF">FGL86_04830</name>
</gene>
<keyword evidence="7" id="KW-1185">Reference proteome</keyword>
<dbReference type="CDD" id="cd08414">
    <property type="entry name" value="PBP2_LTTR_aromatics_like"/>
    <property type="match status" value="1"/>
</dbReference>
<evidence type="ECO:0000256" key="4">
    <source>
        <dbReference type="ARBA" id="ARBA00023163"/>
    </source>
</evidence>
<dbReference type="PROSITE" id="PS50931">
    <property type="entry name" value="HTH_LYSR"/>
    <property type="match status" value="1"/>
</dbReference>